<evidence type="ECO:0000313" key="10">
    <source>
        <dbReference type="Proteomes" id="UP001187343"/>
    </source>
</evidence>
<dbReference type="CDD" id="cd05498">
    <property type="entry name" value="Bromo_Brdt_II_like"/>
    <property type="match status" value="1"/>
</dbReference>
<keyword evidence="3 5" id="KW-0103">Bromodomain</keyword>
<name>A0AA88TUT1_9TELE</name>
<proteinExistence type="inferred from homology"/>
<feature type="region of interest" description="Disordered" evidence="6">
    <location>
        <begin position="142"/>
        <end position="186"/>
    </location>
</feature>
<dbReference type="PRINTS" id="PR00503">
    <property type="entry name" value="BROMODOMAIN"/>
</dbReference>
<dbReference type="GO" id="GO:0006355">
    <property type="term" value="P:regulation of DNA-templated transcription"/>
    <property type="evidence" value="ECO:0007669"/>
    <property type="project" value="TreeGrafter"/>
</dbReference>
<accession>A0AA88TUT1</accession>
<feature type="domain" description="NET" evidence="8">
    <location>
        <begin position="542"/>
        <end position="624"/>
    </location>
</feature>
<dbReference type="Gene3D" id="1.20.1270.220">
    <property type="match status" value="1"/>
</dbReference>
<sequence>MSVVTSPAQVPPPIVNPSPPEVTNPSKPGRKTNQLQYMQNVVVKTLWKHQFAWPFYTPVDAIKLNLPDYHKIIKNPMDMGTIKKRLENNYYWTAGECMQDFNTMFTNCYIYNKPTDDIVLMAQALEKIFLQKVAQMPQEEVELLPPPPKGKARKPGAPPASENQQSIALTTGSPSSSCPSSPPQLAQTPVIAATPVSTITSNVQAVPPATSMIPTAQPVLKKKGVKRKADTTTPTTCAITASRSESPTAMLESKHSKVISRRESTGRPIKPPKKDLEDGDLQAQGNKKSKLNDHLKYCDTILKEMLSKKHAAYAWPFYKPVDAEALELHDYHEIIKQPMDLSTVKKKMDSREYQDAQSFAADIRLMFSNCYKYNPPDHEVVAMARKLQDVFEMKFAKMPDEPAEPSSPNAVSATAVVSKSTNSSESSADSSSSSSDSEEERATRLAELQEQLKAVHEQLAALSQGPVSKPKKKKEKKEKEKKKKDKEKDKEKVKVKVEEDKKAKSAQPNKQTQPKKTSARKPNSTSTTRQAKKGGKPGSANYESDEEESLPMSYDEKRQLSLDINRLPGEKLGRVVHIIQSREPSLRDSNPDEIEIDFETLKPSTLRELERYVKSCLQKKQRKPLQKAGSAQGGGPSRLSGSSSSSDSGSSSSSGSSSESSDSD</sequence>
<feature type="region of interest" description="Disordered" evidence="6">
    <location>
        <begin position="617"/>
        <end position="664"/>
    </location>
</feature>
<evidence type="ECO:0000256" key="1">
    <source>
        <dbReference type="ARBA" id="ARBA00022737"/>
    </source>
</evidence>
<feature type="compositionally biased region" description="Basic and acidic residues" evidence="6">
    <location>
        <begin position="252"/>
        <end position="265"/>
    </location>
</feature>
<dbReference type="Pfam" id="PF17035">
    <property type="entry name" value="BET"/>
    <property type="match status" value="1"/>
</dbReference>
<feature type="domain" description="Bromo" evidence="7">
    <location>
        <begin position="309"/>
        <end position="381"/>
    </location>
</feature>
<evidence type="ECO:0000259" key="8">
    <source>
        <dbReference type="PROSITE" id="PS51525"/>
    </source>
</evidence>
<evidence type="ECO:0000313" key="9">
    <source>
        <dbReference type="EMBL" id="KAK2911639.1"/>
    </source>
</evidence>
<dbReference type="FunFam" id="1.20.1270.220:FF:000001">
    <property type="entry name" value="bromodomain-containing protein 2 isoform X1"/>
    <property type="match status" value="1"/>
</dbReference>
<dbReference type="EMBL" id="JAUYZG010000003">
    <property type="protein sequence ID" value="KAK2911639.1"/>
    <property type="molecule type" value="Genomic_DNA"/>
</dbReference>
<dbReference type="CDD" id="cd05497">
    <property type="entry name" value="Bromo_Brdt_I_like"/>
    <property type="match status" value="1"/>
</dbReference>
<dbReference type="GO" id="GO:0005634">
    <property type="term" value="C:nucleus"/>
    <property type="evidence" value="ECO:0007669"/>
    <property type="project" value="TreeGrafter"/>
</dbReference>
<feature type="region of interest" description="Disordered" evidence="6">
    <location>
        <begin position="243"/>
        <end position="287"/>
    </location>
</feature>
<evidence type="ECO:0000256" key="3">
    <source>
        <dbReference type="ARBA" id="ARBA00023117"/>
    </source>
</evidence>
<dbReference type="InterPro" id="IPR036427">
    <property type="entry name" value="Bromodomain-like_sf"/>
</dbReference>
<reference evidence="9" key="1">
    <citation type="submission" date="2023-08" db="EMBL/GenBank/DDBJ databases">
        <title>Chromosome-level Genome Assembly of mud carp (Cirrhinus molitorella).</title>
        <authorList>
            <person name="Liu H."/>
        </authorList>
    </citation>
    <scope>NUCLEOTIDE SEQUENCE</scope>
    <source>
        <strain evidence="9">Prfri</strain>
        <tissue evidence="9">Muscle</tissue>
    </source>
</reference>
<feature type="compositionally biased region" description="Pro residues" evidence="6">
    <location>
        <begin position="9"/>
        <end position="22"/>
    </location>
</feature>
<dbReference type="FunFam" id="1.20.920.10:FF:000003">
    <property type="entry name" value="Bromodomain-containing protein 2"/>
    <property type="match status" value="1"/>
</dbReference>
<dbReference type="PANTHER" id="PTHR22880:SF246">
    <property type="entry name" value="BROMODOMAIN-CONTAINING PROTEIN 3"/>
    <property type="match status" value="1"/>
</dbReference>
<dbReference type="PANTHER" id="PTHR22880">
    <property type="entry name" value="FALZ-RELATED BROMODOMAIN-CONTAINING PROTEINS"/>
    <property type="match status" value="1"/>
</dbReference>
<dbReference type="GO" id="GO:0006338">
    <property type="term" value="P:chromatin remodeling"/>
    <property type="evidence" value="ECO:0007669"/>
    <property type="project" value="TreeGrafter"/>
</dbReference>
<dbReference type="Gene3D" id="1.20.920.10">
    <property type="entry name" value="Bromodomain-like"/>
    <property type="match status" value="2"/>
</dbReference>
<dbReference type="GO" id="GO:0000785">
    <property type="term" value="C:chromatin"/>
    <property type="evidence" value="ECO:0007669"/>
    <property type="project" value="TreeGrafter"/>
</dbReference>
<dbReference type="PROSITE" id="PS51525">
    <property type="entry name" value="NET"/>
    <property type="match status" value="1"/>
</dbReference>
<dbReference type="SMART" id="SM00297">
    <property type="entry name" value="BROMO"/>
    <property type="match status" value="2"/>
</dbReference>
<dbReference type="FunFam" id="1.20.920.10:FF:000002">
    <property type="entry name" value="Bromodomain-containing protein 4"/>
    <property type="match status" value="1"/>
</dbReference>
<feature type="compositionally biased region" description="Polar residues" evidence="6">
    <location>
        <begin position="406"/>
        <end position="422"/>
    </location>
</feature>
<dbReference type="AlphaFoldDB" id="A0AA88TUT1"/>
<organism evidence="9 10">
    <name type="scientific">Cirrhinus molitorella</name>
    <name type="common">mud carp</name>
    <dbReference type="NCBI Taxonomy" id="172907"/>
    <lineage>
        <taxon>Eukaryota</taxon>
        <taxon>Metazoa</taxon>
        <taxon>Chordata</taxon>
        <taxon>Craniata</taxon>
        <taxon>Vertebrata</taxon>
        <taxon>Euteleostomi</taxon>
        <taxon>Actinopterygii</taxon>
        <taxon>Neopterygii</taxon>
        <taxon>Teleostei</taxon>
        <taxon>Ostariophysi</taxon>
        <taxon>Cypriniformes</taxon>
        <taxon>Cyprinidae</taxon>
        <taxon>Labeoninae</taxon>
        <taxon>Labeonini</taxon>
        <taxon>Cirrhinus</taxon>
    </lineage>
</organism>
<feature type="compositionally biased region" description="Basic and acidic residues" evidence="6">
    <location>
        <begin position="486"/>
        <end position="503"/>
    </location>
</feature>
<feature type="region of interest" description="Disordered" evidence="6">
    <location>
        <begin position="399"/>
        <end position="556"/>
    </location>
</feature>
<dbReference type="Proteomes" id="UP001187343">
    <property type="component" value="Unassembled WGS sequence"/>
</dbReference>
<feature type="region of interest" description="Disordered" evidence="6">
    <location>
        <begin position="1"/>
        <end position="31"/>
    </location>
</feature>
<dbReference type="InterPro" id="IPR043508">
    <property type="entry name" value="Bromo_Brdt_I"/>
</dbReference>
<dbReference type="PROSITE" id="PS50014">
    <property type="entry name" value="BROMODOMAIN_2"/>
    <property type="match status" value="2"/>
</dbReference>
<protein>
    <recommendedName>
        <fullName evidence="11">Bromodomain containing 3</fullName>
    </recommendedName>
</protein>
<gene>
    <name evidence="9" type="ORF">Q8A67_003772</name>
</gene>
<dbReference type="InterPro" id="IPR027353">
    <property type="entry name" value="NET_dom"/>
</dbReference>
<feature type="compositionally biased region" description="Basic residues" evidence="6">
    <location>
        <begin position="469"/>
        <end position="485"/>
    </location>
</feature>
<dbReference type="InterPro" id="IPR018359">
    <property type="entry name" value="Bromodomain_CS"/>
</dbReference>
<dbReference type="InterPro" id="IPR001487">
    <property type="entry name" value="Bromodomain"/>
</dbReference>
<evidence type="ECO:0000256" key="5">
    <source>
        <dbReference type="PROSITE-ProRule" id="PRU00035"/>
    </source>
</evidence>
<dbReference type="InterPro" id="IPR050935">
    <property type="entry name" value="Bromo_chromatin_reader"/>
</dbReference>
<feature type="compositionally biased region" description="Low complexity" evidence="6">
    <location>
        <begin position="640"/>
        <end position="664"/>
    </location>
</feature>
<feature type="compositionally biased region" description="Polar residues" evidence="6">
    <location>
        <begin position="506"/>
        <end position="529"/>
    </location>
</feature>
<feature type="domain" description="Bromo" evidence="7">
    <location>
        <begin position="47"/>
        <end position="119"/>
    </location>
</feature>
<keyword evidence="1" id="KW-0677">Repeat</keyword>
<evidence type="ECO:0000256" key="6">
    <source>
        <dbReference type="SAM" id="MobiDB-lite"/>
    </source>
</evidence>
<feature type="compositionally biased region" description="Polar residues" evidence="6">
    <location>
        <begin position="161"/>
        <end position="172"/>
    </location>
</feature>
<dbReference type="InterPro" id="IPR038336">
    <property type="entry name" value="NET_sf"/>
</dbReference>
<evidence type="ECO:0000256" key="2">
    <source>
        <dbReference type="ARBA" id="ARBA00022853"/>
    </source>
</evidence>
<feature type="compositionally biased region" description="Low complexity" evidence="6">
    <location>
        <begin position="423"/>
        <end position="435"/>
    </location>
</feature>
<keyword evidence="2" id="KW-0156">Chromatin regulator</keyword>
<evidence type="ECO:0000256" key="4">
    <source>
        <dbReference type="ARBA" id="ARBA00044509"/>
    </source>
</evidence>
<dbReference type="InterPro" id="IPR043509">
    <property type="entry name" value="Bromo_Brdt_II"/>
</dbReference>
<evidence type="ECO:0008006" key="11">
    <source>
        <dbReference type="Google" id="ProtNLM"/>
    </source>
</evidence>
<dbReference type="SUPFAM" id="SSF47370">
    <property type="entry name" value="Bromodomain"/>
    <property type="match status" value="2"/>
</dbReference>
<comment type="similarity">
    <text evidence="4">Belongs to the BET family.</text>
</comment>
<dbReference type="PROSITE" id="PS00633">
    <property type="entry name" value="BROMODOMAIN_1"/>
    <property type="match status" value="2"/>
</dbReference>
<comment type="caution">
    <text evidence="9">The sequence shown here is derived from an EMBL/GenBank/DDBJ whole genome shotgun (WGS) entry which is preliminary data.</text>
</comment>
<evidence type="ECO:0000259" key="7">
    <source>
        <dbReference type="PROSITE" id="PS50014"/>
    </source>
</evidence>
<dbReference type="Pfam" id="PF00439">
    <property type="entry name" value="Bromodomain"/>
    <property type="match status" value="2"/>
</dbReference>
<keyword evidence="10" id="KW-1185">Reference proteome</keyword>